<comment type="similarity">
    <text evidence="2">Belongs to the PIGL family.</text>
</comment>
<comment type="similarity">
    <text evidence="1">Belongs to the glucosamine/galactosamine-6-phosphate isomerase family.</text>
</comment>
<name>A0A9Q0LDU1_ANAIG</name>
<dbReference type="PANTHER" id="PTHR42892">
    <property type="entry name" value="GLUCOSAMINE-6-PHOSPHATE DEAMINASE-LIKE PROTEIN BT_0258-RELATED"/>
    <property type="match status" value="1"/>
</dbReference>
<dbReference type="NCBIfam" id="TIGR00502">
    <property type="entry name" value="nagB"/>
    <property type="match status" value="1"/>
</dbReference>
<organism evidence="4 5">
    <name type="scientific">Anaeramoeba ignava</name>
    <name type="common">Anaerobic marine amoeba</name>
    <dbReference type="NCBI Taxonomy" id="1746090"/>
    <lineage>
        <taxon>Eukaryota</taxon>
        <taxon>Metamonada</taxon>
        <taxon>Anaeramoebidae</taxon>
        <taxon>Anaeramoeba</taxon>
    </lineage>
</organism>
<keyword evidence="5" id="KW-1185">Reference proteome</keyword>
<dbReference type="EMBL" id="JAPDFW010000094">
    <property type="protein sequence ID" value="KAJ5070564.1"/>
    <property type="molecule type" value="Genomic_DNA"/>
</dbReference>
<dbReference type="InterPro" id="IPR052960">
    <property type="entry name" value="GlcN6P_deaminase-like"/>
</dbReference>
<protein>
    <submittedName>
        <fullName evidence="4">Glucosamine-6-phosphate deaminase-like protein</fullName>
    </submittedName>
</protein>
<dbReference type="OMA" id="THRVCLK"/>
<dbReference type="Pfam" id="PF02585">
    <property type="entry name" value="PIG-L"/>
    <property type="match status" value="1"/>
</dbReference>
<feature type="domain" description="Glucosamine/galactosamine-6-phosphate isomerase" evidence="3">
    <location>
        <begin position="18"/>
        <end position="236"/>
    </location>
</feature>
<dbReference type="NCBIfam" id="NF002557">
    <property type="entry name" value="PRK02122.1"/>
    <property type="match status" value="1"/>
</dbReference>
<dbReference type="InterPro" id="IPR037171">
    <property type="entry name" value="NagB/RpiA_transferase-like"/>
</dbReference>
<reference evidence="4" key="1">
    <citation type="submission" date="2022-10" db="EMBL/GenBank/DDBJ databases">
        <title>Novel sulphate-reducing endosymbionts in the free-living metamonad Anaeramoeba.</title>
        <authorList>
            <person name="Jerlstrom-Hultqvist J."/>
            <person name="Cepicka I."/>
            <person name="Gallot-Lavallee L."/>
            <person name="Salas-Leiva D."/>
            <person name="Curtis B.A."/>
            <person name="Zahonova K."/>
            <person name="Pipaliya S."/>
            <person name="Dacks J."/>
            <person name="Roger A.J."/>
        </authorList>
    </citation>
    <scope>NUCLEOTIDE SEQUENCE</scope>
    <source>
        <strain evidence="4">BMAN</strain>
    </source>
</reference>
<evidence type="ECO:0000256" key="1">
    <source>
        <dbReference type="ARBA" id="ARBA00005526"/>
    </source>
</evidence>
<sequence>MSHFKEYLKPTIFQTDEEIVQAVVQKIKALLESKKEKIVLGLPTGSTPLGVYQELVRLHKEENLDLSRLVTFNLDEYFPMDSKNPQSYTSYMFKHLFDHINIDKKNIHIPNGMIGEDVINEYCQEYEKQIEEAGGLDLVLLGIGRSGHIGFNEPGSFFDSRTRLVVLDETTRRDAAGGFFGIEKVPKLAITMGIGTILSSKEIILLATGEHKALIVKQLIEEKASRKIPATFLHSHPNTHIFLDSSSAGELSRIKRPWLIKEIVWNNLMKKRAVVYVSQKLKKAILELDTADYFENFLHRLIHKYEDNADLVSLSVFEDLNQKILYPSKLLKNERIIFFSPHPDDDVICCGGMMYKLNQMNQVTVAYMTNGSVSVPDSHAIKEIRLMKGITEIDPKLIEIEKSLEKPEKNKEKELDSEMLQKLKTKVRETEALSAIEQLNYSIKQARFLDLPFYKTGGIKKKAISNRDYEIVLNLFEEILPTHIFVAGDLTDPHGTHRKCYDIINKAFQIFSQKYSDDPVKKPPIIWLYRGAWEEFPIEEVDAFLPLSKSDLELKVDAILKHQSQKDRAMFPGVDSREFWQRARDRNLETARLLSEIGLPKFFAIEAFQIKKQFDN</sequence>
<dbReference type="GO" id="GO:0004342">
    <property type="term" value="F:glucosamine-6-phosphate deaminase activity"/>
    <property type="evidence" value="ECO:0007669"/>
    <property type="project" value="InterPro"/>
</dbReference>
<dbReference type="GO" id="GO:0006044">
    <property type="term" value="P:N-acetylglucosamine metabolic process"/>
    <property type="evidence" value="ECO:0007669"/>
    <property type="project" value="InterPro"/>
</dbReference>
<dbReference type="InterPro" id="IPR024078">
    <property type="entry name" value="LmbE-like_dom_sf"/>
</dbReference>
<dbReference type="GO" id="GO:0005975">
    <property type="term" value="P:carbohydrate metabolic process"/>
    <property type="evidence" value="ECO:0007669"/>
    <property type="project" value="InterPro"/>
</dbReference>
<dbReference type="Gene3D" id="3.40.50.10320">
    <property type="entry name" value="LmbE-like"/>
    <property type="match status" value="1"/>
</dbReference>
<dbReference type="SUPFAM" id="SSF102588">
    <property type="entry name" value="LmbE-like"/>
    <property type="match status" value="1"/>
</dbReference>
<dbReference type="PANTHER" id="PTHR42892:SF1">
    <property type="entry name" value="GLUCOSAMINE-6-PHOSPHATE ISOMERASE"/>
    <property type="match status" value="1"/>
</dbReference>
<dbReference type="Proteomes" id="UP001149090">
    <property type="component" value="Unassembled WGS sequence"/>
</dbReference>
<dbReference type="InterPro" id="IPR004547">
    <property type="entry name" value="Glucosamine6P_isomerase"/>
</dbReference>
<proteinExistence type="inferred from homology"/>
<dbReference type="OrthoDB" id="10057450at2759"/>
<dbReference type="CDD" id="cd01399">
    <property type="entry name" value="GlcN6P_deaminase"/>
    <property type="match status" value="1"/>
</dbReference>
<dbReference type="Pfam" id="PF01182">
    <property type="entry name" value="Glucosamine_iso"/>
    <property type="match status" value="1"/>
</dbReference>
<dbReference type="AlphaFoldDB" id="A0A9Q0LDU1"/>
<evidence type="ECO:0000313" key="4">
    <source>
        <dbReference type="EMBL" id="KAJ5070564.1"/>
    </source>
</evidence>
<dbReference type="Gene3D" id="3.40.50.1360">
    <property type="match status" value="1"/>
</dbReference>
<gene>
    <name evidence="4" type="ORF">M0811_10833</name>
</gene>
<accession>A0A9Q0LDU1</accession>
<dbReference type="SUPFAM" id="SSF100950">
    <property type="entry name" value="NagB/RpiA/CoA transferase-like"/>
    <property type="match status" value="1"/>
</dbReference>
<evidence type="ECO:0000313" key="5">
    <source>
        <dbReference type="Proteomes" id="UP001149090"/>
    </source>
</evidence>
<dbReference type="InterPro" id="IPR006148">
    <property type="entry name" value="Glc/Gal-6P_isomerase"/>
</dbReference>
<evidence type="ECO:0000256" key="2">
    <source>
        <dbReference type="ARBA" id="ARBA00006066"/>
    </source>
</evidence>
<evidence type="ECO:0000259" key="3">
    <source>
        <dbReference type="Pfam" id="PF01182"/>
    </source>
</evidence>
<comment type="caution">
    <text evidence="4">The sequence shown here is derived from an EMBL/GenBank/DDBJ whole genome shotgun (WGS) entry which is preliminary data.</text>
</comment>
<dbReference type="InterPro" id="IPR003737">
    <property type="entry name" value="GlcNAc_PI_deacetylase-related"/>
</dbReference>